<evidence type="ECO:0000313" key="2">
    <source>
        <dbReference type="Proteomes" id="UP001281761"/>
    </source>
</evidence>
<organism evidence="1 2">
    <name type="scientific">Blattamonas nauphoetae</name>
    <dbReference type="NCBI Taxonomy" id="2049346"/>
    <lineage>
        <taxon>Eukaryota</taxon>
        <taxon>Metamonada</taxon>
        <taxon>Preaxostyla</taxon>
        <taxon>Oxymonadida</taxon>
        <taxon>Blattamonas</taxon>
    </lineage>
</organism>
<accession>A0ABQ9XQR1</accession>
<name>A0ABQ9XQR1_9EUKA</name>
<reference evidence="1 2" key="1">
    <citation type="journal article" date="2022" name="bioRxiv">
        <title>Genomics of Preaxostyla Flagellates Illuminates Evolutionary Transitions and the Path Towards Mitochondrial Loss.</title>
        <authorList>
            <person name="Novak L.V.F."/>
            <person name="Treitli S.C."/>
            <person name="Pyrih J."/>
            <person name="Halakuc P."/>
            <person name="Pipaliya S.V."/>
            <person name="Vacek V."/>
            <person name="Brzon O."/>
            <person name="Soukal P."/>
            <person name="Eme L."/>
            <person name="Dacks J.B."/>
            <person name="Karnkowska A."/>
            <person name="Elias M."/>
            <person name="Hampl V."/>
        </authorList>
    </citation>
    <scope>NUCLEOTIDE SEQUENCE [LARGE SCALE GENOMIC DNA]</scope>
    <source>
        <strain evidence="1">NAU3</strain>
        <tissue evidence="1">Gut</tissue>
    </source>
</reference>
<keyword evidence="2" id="KW-1185">Reference proteome</keyword>
<gene>
    <name evidence="1" type="ORF">BLNAU_11996</name>
</gene>
<comment type="caution">
    <text evidence="1">The sequence shown here is derived from an EMBL/GenBank/DDBJ whole genome shotgun (WGS) entry which is preliminary data.</text>
</comment>
<dbReference type="Proteomes" id="UP001281761">
    <property type="component" value="Unassembled WGS sequence"/>
</dbReference>
<protein>
    <submittedName>
        <fullName evidence="1">Uncharacterized protein</fullName>
    </submittedName>
</protein>
<evidence type="ECO:0000313" key="1">
    <source>
        <dbReference type="EMBL" id="KAK2953007.1"/>
    </source>
</evidence>
<proteinExistence type="predicted"/>
<dbReference type="EMBL" id="JARBJD010000096">
    <property type="protein sequence ID" value="KAK2953007.1"/>
    <property type="molecule type" value="Genomic_DNA"/>
</dbReference>
<sequence>MFVEASQWAQDDVAERLWSGWFGLASRCPSDQDPLKLPLRSPEHRFQMKMIVAFWRHHIGPAGSARTSIVGEDLLPHSQFLAPSSTQLNTIDLSHPQSSGTSFEHTTSISVTGQLRLDEAFEDGN</sequence>